<keyword evidence="2" id="KW-1185">Reference proteome</keyword>
<reference evidence="1" key="1">
    <citation type="submission" date="2020-11" db="EMBL/GenBank/DDBJ databases">
        <authorList>
            <consortium name="DOE Joint Genome Institute"/>
            <person name="Ahrendt S."/>
            <person name="Riley R."/>
            <person name="Andreopoulos W."/>
            <person name="Labutti K."/>
            <person name="Pangilinan J."/>
            <person name="Ruiz-Duenas F.J."/>
            <person name="Barrasa J.M."/>
            <person name="Sanchez-Garcia M."/>
            <person name="Camarero S."/>
            <person name="Miyauchi S."/>
            <person name="Serrano A."/>
            <person name="Linde D."/>
            <person name="Babiker R."/>
            <person name="Drula E."/>
            <person name="Ayuso-Fernandez I."/>
            <person name="Pacheco R."/>
            <person name="Padilla G."/>
            <person name="Ferreira P."/>
            <person name="Barriuso J."/>
            <person name="Kellner H."/>
            <person name="Castanera R."/>
            <person name="Alfaro M."/>
            <person name="Ramirez L."/>
            <person name="Pisabarro A.G."/>
            <person name="Kuo A."/>
            <person name="Tritt A."/>
            <person name="Lipzen A."/>
            <person name="He G."/>
            <person name="Yan M."/>
            <person name="Ng V."/>
            <person name="Cullen D."/>
            <person name="Martin F."/>
            <person name="Rosso M.-N."/>
            <person name="Henrissat B."/>
            <person name="Hibbett D."/>
            <person name="Martinez A.T."/>
            <person name="Grigoriev I.V."/>
        </authorList>
    </citation>
    <scope>NUCLEOTIDE SEQUENCE</scope>
    <source>
        <strain evidence="1">CBS 247.69</strain>
    </source>
</reference>
<evidence type="ECO:0000313" key="2">
    <source>
        <dbReference type="Proteomes" id="UP000807353"/>
    </source>
</evidence>
<proteinExistence type="predicted"/>
<sequence>MIAHSKLNSFELLPTELLDTIFDYPRQDITSLKACSLVCHTLRSACQAHIFHTASLEFFVFNTGTGPVSSHRQFLDVVSASPYLASLVRELRFTRPRNAGPVLLRTSEEERAVHQGVVAQILAALPQLRALVIRTPSGSLMWRRLSVVLTTALSEVVQLPTLRRLDLGITWEAPSSFFKSLTNLQVLRFAELNIPLGPKMEILTTAGPIDRPSHTHVEHGYLQSLSILSDMTFPCIDALFLCPSHPLDITHLRSLTLAFITDEFIVRRLLEACGKSLFTFRIHVQQRGDSPSHEEDIGLQYLQNVTSLTLSSSMAFTRSCESFAIRWLTAAMNTLPSLGHLEKLTIIFEISYIQDILIWEEATWSTLDSLLVHVSDLRSVHLLFHLRSSIDLTAESERLSMLVRERAVQLADSGLLKIRTISKLPSYFL</sequence>
<gene>
    <name evidence="1" type="ORF">BDZ94DRAFT_1314758</name>
</gene>
<dbReference type="Proteomes" id="UP000807353">
    <property type="component" value="Unassembled WGS sequence"/>
</dbReference>
<organism evidence="1 2">
    <name type="scientific">Collybia nuda</name>
    <dbReference type="NCBI Taxonomy" id="64659"/>
    <lineage>
        <taxon>Eukaryota</taxon>
        <taxon>Fungi</taxon>
        <taxon>Dikarya</taxon>
        <taxon>Basidiomycota</taxon>
        <taxon>Agaricomycotina</taxon>
        <taxon>Agaricomycetes</taxon>
        <taxon>Agaricomycetidae</taxon>
        <taxon>Agaricales</taxon>
        <taxon>Tricholomatineae</taxon>
        <taxon>Clitocybaceae</taxon>
        <taxon>Collybia</taxon>
    </lineage>
</organism>
<protein>
    <recommendedName>
        <fullName evidence="3">F-box domain-containing protein</fullName>
    </recommendedName>
</protein>
<evidence type="ECO:0000313" key="1">
    <source>
        <dbReference type="EMBL" id="KAF9456847.1"/>
    </source>
</evidence>
<accession>A0A9P6C978</accession>
<dbReference type="OrthoDB" id="3048163at2759"/>
<dbReference type="AlphaFoldDB" id="A0A9P6C978"/>
<comment type="caution">
    <text evidence="1">The sequence shown here is derived from an EMBL/GenBank/DDBJ whole genome shotgun (WGS) entry which is preliminary data.</text>
</comment>
<dbReference type="InterPro" id="IPR036047">
    <property type="entry name" value="F-box-like_dom_sf"/>
</dbReference>
<dbReference type="SUPFAM" id="SSF81383">
    <property type="entry name" value="F-box domain"/>
    <property type="match status" value="1"/>
</dbReference>
<name>A0A9P6C978_9AGAR</name>
<dbReference type="EMBL" id="MU150400">
    <property type="protein sequence ID" value="KAF9456847.1"/>
    <property type="molecule type" value="Genomic_DNA"/>
</dbReference>
<evidence type="ECO:0008006" key="3">
    <source>
        <dbReference type="Google" id="ProtNLM"/>
    </source>
</evidence>